<protein>
    <submittedName>
        <fullName evidence="3">Heteromeric transposase endonuclease subunit TnsA</fullName>
    </submittedName>
</protein>
<feature type="domain" description="TnsA endonuclease C-terminal" evidence="1">
    <location>
        <begin position="170"/>
        <end position="252"/>
    </location>
</feature>
<gene>
    <name evidence="3" type="ORF">FZC74_16630</name>
</gene>
<evidence type="ECO:0000259" key="2">
    <source>
        <dbReference type="Pfam" id="PF08722"/>
    </source>
</evidence>
<dbReference type="RefSeq" id="WP_148966673.1">
    <property type="nucleotide sequence ID" value="NZ_VTEU01000008.1"/>
</dbReference>
<dbReference type="Gene3D" id="3.40.1350.10">
    <property type="match status" value="1"/>
</dbReference>
<dbReference type="Pfam" id="PF08722">
    <property type="entry name" value="Tn7_TnsA-like_N"/>
    <property type="match status" value="1"/>
</dbReference>
<name>A0AA95B5X0_9BACI</name>
<dbReference type="InterPro" id="IPR014833">
    <property type="entry name" value="TnsA_N"/>
</dbReference>
<dbReference type="InterPro" id="IPR011856">
    <property type="entry name" value="tRNA_endonuc-like_dom_sf"/>
</dbReference>
<evidence type="ECO:0000313" key="3">
    <source>
        <dbReference type="EMBL" id="TYS57317.1"/>
    </source>
</evidence>
<reference evidence="3 4" key="1">
    <citation type="submission" date="2019-08" db="EMBL/GenBank/DDBJ databases">
        <title>Bacillus genomes from the desert of Cuatro Cienegas, Coahuila.</title>
        <authorList>
            <person name="Olmedo-Alvarez G."/>
        </authorList>
    </citation>
    <scope>NUCLEOTIDE SEQUENCE [LARGE SCALE GENOMIC DNA]</scope>
    <source>
        <strain evidence="3 4">CH88_3T</strain>
    </source>
</reference>
<dbReference type="Pfam" id="PF08721">
    <property type="entry name" value="Tn7_Tnp_TnsA_C"/>
    <property type="match status" value="1"/>
</dbReference>
<dbReference type="Proteomes" id="UP000323393">
    <property type="component" value="Unassembled WGS sequence"/>
</dbReference>
<keyword evidence="3" id="KW-0378">Hydrolase</keyword>
<dbReference type="InterPro" id="IPR036388">
    <property type="entry name" value="WH-like_DNA-bd_sf"/>
</dbReference>
<dbReference type="GO" id="GO:0003676">
    <property type="term" value="F:nucleic acid binding"/>
    <property type="evidence" value="ECO:0007669"/>
    <property type="project" value="InterPro"/>
</dbReference>
<feature type="domain" description="TnsA endonuclease N-terminal" evidence="2">
    <location>
        <begin position="74"/>
        <end position="164"/>
    </location>
</feature>
<dbReference type="SUPFAM" id="SSF52980">
    <property type="entry name" value="Restriction endonuclease-like"/>
    <property type="match status" value="1"/>
</dbReference>
<accession>A0AA95B5X0</accession>
<keyword evidence="3" id="KW-0540">Nuclease</keyword>
<organism evidence="3 4">
    <name type="scientific">Sutcliffiella horikoshii</name>
    <dbReference type="NCBI Taxonomy" id="79883"/>
    <lineage>
        <taxon>Bacteria</taxon>
        <taxon>Bacillati</taxon>
        <taxon>Bacillota</taxon>
        <taxon>Bacilli</taxon>
        <taxon>Bacillales</taxon>
        <taxon>Bacillaceae</taxon>
        <taxon>Sutcliffiella</taxon>
    </lineage>
</organism>
<proteinExistence type="predicted"/>
<keyword evidence="3" id="KW-0255">Endonuclease</keyword>
<dbReference type="InterPro" id="IPR014832">
    <property type="entry name" value="TnsA_C"/>
</dbReference>
<evidence type="ECO:0000259" key="1">
    <source>
        <dbReference type="Pfam" id="PF08721"/>
    </source>
</evidence>
<dbReference type="CDD" id="cd22362">
    <property type="entry name" value="TnsA_endonuclease-like"/>
    <property type="match status" value="1"/>
</dbReference>
<dbReference type="InterPro" id="IPR011335">
    <property type="entry name" value="Restrct_endonuc-II-like"/>
</dbReference>
<evidence type="ECO:0000313" key="4">
    <source>
        <dbReference type="Proteomes" id="UP000323393"/>
    </source>
</evidence>
<sequence>MNRGQRIKKFQENRIRDGRGHGTGKDYEPFIQVHDNKVASEGWVTRHLGWKTNRIHHTLSEHERRYLYYLEWLEEVVDIREQFPLLPLSRTEEIAEQLGIKHANVDGVPVVMTTDFVITLKTSKGLIDLVRTVKPVSKLSKRTLELFEIERRYFAEQDINWGIILDSKLPKTLISNVEWMYEARYLSTRPTVDEELIDLIGESLFLKIINDDGETAISKLCLRCDSEFGIDSGTSMFILKHMLSTKKWGTNMNMVIKDSHPLIIFNLEKQGESINKNIG</sequence>
<comment type="caution">
    <text evidence="3">The sequence shown here is derived from an EMBL/GenBank/DDBJ whole genome shotgun (WGS) entry which is preliminary data.</text>
</comment>
<dbReference type="AlphaFoldDB" id="A0AA95B5X0"/>
<dbReference type="GO" id="GO:0004519">
    <property type="term" value="F:endonuclease activity"/>
    <property type="evidence" value="ECO:0007669"/>
    <property type="project" value="UniProtKB-KW"/>
</dbReference>
<dbReference type="EMBL" id="VTEU01000008">
    <property type="protein sequence ID" value="TYS57317.1"/>
    <property type="molecule type" value="Genomic_DNA"/>
</dbReference>
<dbReference type="Gene3D" id="1.10.10.10">
    <property type="entry name" value="Winged helix-like DNA-binding domain superfamily/Winged helix DNA-binding domain"/>
    <property type="match status" value="1"/>
</dbReference>